<protein>
    <submittedName>
        <fullName evidence="1">Uncharacterized protein</fullName>
    </submittedName>
</protein>
<comment type="caution">
    <text evidence="1">The sequence shown here is derived from an EMBL/GenBank/DDBJ whole genome shotgun (WGS) entry which is preliminary data.</text>
</comment>
<dbReference type="EMBL" id="JAHDVG010000487">
    <property type="protein sequence ID" value="KAH1166969.1"/>
    <property type="molecule type" value="Genomic_DNA"/>
</dbReference>
<gene>
    <name evidence="1" type="ORF">KIL84_016141</name>
</gene>
<keyword evidence="2" id="KW-1185">Reference proteome</keyword>
<dbReference type="AlphaFoldDB" id="A0A9D3WS46"/>
<proteinExistence type="predicted"/>
<dbReference type="Proteomes" id="UP000827986">
    <property type="component" value="Unassembled WGS sequence"/>
</dbReference>
<evidence type="ECO:0000313" key="1">
    <source>
        <dbReference type="EMBL" id="KAH1166969.1"/>
    </source>
</evidence>
<organism evidence="1 2">
    <name type="scientific">Mauremys mutica</name>
    <name type="common">yellowpond turtle</name>
    <dbReference type="NCBI Taxonomy" id="74926"/>
    <lineage>
        <taxon>Eukaryota</taxon>
        <taxon>Metazoa</taxon>
        <taxon>Chordata</taxon>
        <taxon>Craniata</taxon>
        <taxon>Vertebrata</taxon>
        <taxon>Euteleostomi</taxon>
        <taxon>Archelosauria</taxon>
        <taxon>Testudinata</taxon>
        <taxon>Testudines</taxon>
        <taxon>Cryptodira</taxon>
        <taxon>Durocryptodira</taxon>
        <taxon>Testudinoidea</taxon>
        <taxon>Geoemydidae</taxon>
        <taxon>Geoemydinae</taxon>
        <taxon>Mauremys</taxon>
    </lineage>
</organism>
<sequence length="107" mass="11902">MFQKETHTQAMHLRELELMKANVLLQAAHKAWHCHPAQGGEEESLNGTLMQWPGREKELSCYKAVSQSQESDCLCPAMQRSEHGNCCRLSCKGTACCPAARGGQCHM</sequence>
<evidence type="ECO:0000313" key="2">
    <source>
        <dbReference type="Proteomes" id="UP000827986"/>
    </source>
</evidence>
<reference evidence="1" key="1">
    <citation type="submission" date="2021-09" db="EMBL/GenBank/DDBJ databases">
        <title>The genome of Mauremys mutica provides insights into the evolution of semi-aquatic lifestyle.</title>
        <authorList>
            <person name="Gong S."/>
            <person name="Gao Y."/>
        </authorList>
    </citation>
    <scope>NUCLEOTIDE SEQUENCE</scope>
    <source>
        <strain evidence="1">MM-2020</strain>
        <tissue evidence="1">Muscle</tissue>
    </source>
</reference>
<accession>A0A9D3WS46</accession>
<name>A0A9D3WS46_9SAUR</name>